<dbReference type="Gene3D" id="2.70.70.10">
    <property type="entry name" value="Glucose Permease (Domain IIA)"/>
    <property type="match status" value="1"/>
</dbReference>
<dbReference type="Pfam" id="PF01551">
    <property type="entry name" value="Peptidase_M23"/>
    <property type="match status" value="1"/>
</dbReference>
<evidence type="ECO:0000313" key="3">
    <source>
        <dbReference type="EMBL" id="BDQ34939.1"/>
    </source>
</evidence>
<gene>
    <name evidence="3" type="ORF">JCM14722_24810</name>
</gene>
<dbReference type="PANTHER" id="PTHR21666:SF270">
    <property type="entry name" value="MUREIN HYDROLASE ACTIVATOR ENVC"/>
    <property type="match status" value="1"/>
</dbReference>
<dbReference type="Proteomes" id="UP001061361">
    <property type="component" value="Chromosome"/>
</dbReference>
<keyword evidence="4" id="KW-1185">Reference proteome</keyword>
<dbReference type="InterPro" id="IPR016047">
    <property type="entry name" value="M23ase_b-sheet_dom"/>
</dbReference>
<keyword evidence="1" id="KW-0732">Signal</keyword>
<protein>
    <submittedName>
        <fullName evidence="3">Peptidase M24</fullName>
    </submittedName>
</protein>
<evidence type="ECO:0000259" key="2">
    <source>
        <dbReference type="Pfam" id="PF01551"/>
    </source>
</evidence>
<dbReference type="InterPro" id="IPR011055">
    <property type="entry name" value="Dup_hybrid_motif"/>
</dbReference>
<dbReference type="SUPFAM" id="SSF51261">
    <property type="entry name" value="Duplicated hybrid motif"/>
    <property type="match status" value="1"/>
</dbReference>
<dbReference type="CDD" id="cd12797">
    <property type="entry name" value="M23_peptidase"/>
    <property type="match status" value="1"/>
</dbReference>
<accession>A0ABM8AU30</accession>
<dbReference type="RefSeq" id="WP_264981831.1">
    <property type="nucleotide sequence ID" value="NZ_AP026708.1"/>
</dbReference>
<feature type="domain" description="M23ase beta-sheet core" evidence="2">
    <location>
        <begin position="222"/>
        <end position="316"/>
    </location>
</feature>
<evidence type="ECO:0000256" key="1">
    <source>
        <dbReference type="SAM" id="SignalP"/>
    </source>
</evidence>
<organism evidence="3 4">
    <name type="scientific">Pseudodesulfovibrio portus</name>
    <dbReference type="NCBI Taxonomy" id="231439"/>
    <lineage>
        <taxon>Bacteria</taxon>
        <taxon>Pseudomonadati</taxon>
        <taxon>Thermodesulfobacteriota</taxon>
        <taxon>Desulfovibrionia</taxon>
        <taxon>Desulfovibrionales</taxon>
        <taxon>Desulfovibrionaceae</taxon>
    </lineage>
</organism>
<sequence>MKRLVLLLALVLSLTLPLVPVSVPAQDFGLEEGDDVGVVLPADAVAAESAASAVSVESALVLAAPGKVEIGQPFLVRLTSDQPLESVSIHWLGKEVVPSISVWNNRHIALAMLGTDVIDARAGKQELTVIASVDGKENTLRRAVQVRTKKYPKQELTLPPSMVTPPQEVYDRIAAERELTAAAKNTISAQRLWRLPLLRPVDGDMTSAYGLQRILNGTPKNPHRGNDMRSPMGNPVKAAADGVVILVGDHYYAGNSVYIDHGNGVVTMYFHLSKPIVKQGDKVQRGQAIGLSGMSGRATGPHLHFSVSVLGKLVDPEPLFENTVDKMIQ</sequence>
<dbReference type="PANTHER" id="PTHR21666">
    <property type="entry name" value="PEPTIDASE-RELATED"/>
    <property type="match status" value="1"/>
</dbReference>
<feature type="chain" id="PRO_5045238900" evidence="1">
    <location>
        <begin position="26"/>
        <end position="329"/>
    </location>
</feature>
<evidence type="ECO:0000313" key="4">
    <source>
        <dbReference type="Proteomes" id="UP001061361"/>
    </source>
</evidence>
<dbReference type="EMBL" id="AP026708">
    <property type="protein sequence ID" value="BDQ34939.1"/>
    <property type="molecule type" value="Genomic_DNA"/>
</dbReference>
<feature type="signal peptide" evidence="1">
    <location>
        <begin position="1"/>
        <end position="25"/>
    </location>
</feature>
<name>A0ABM8AU30_9BACT</name>
<reference evidence="3" key="1">
    <citation type="submission" date="2022-08" db="EMBL/GenBank/DDBJ databases">
        <title>Genome Sequence of the sulphate-reducing bacterium, Pseudodesulfovibrio portus JCM14722.</title>
        <authorList>
            <person name="Kondo R."/>
            <person name="Kataoka T."/>
        </authorList>
    </citation>
    <scope>NUCLEOTIDE SEQUENCE</scope>
    <source>
        <strain evidence="3">JCM 14722</strain>
    </source>
</reference>
<proteinExistence type="predicted"/>
<dbReference type="InterPro" id="IPR050570">
    <property type="entry name" value="Cell_wall_metabolism_enzyme"/>
</dbReference>